<feature type="domain" description="E2 binding" evidence="6">
    <location>
        <begin position="353"/>
        <end position="442"/>
    </location>
</feature>
<reference evidence="7 8" key="1">
    <citation type="journal article" date="2004" name="Nature">
        <title>Genome sequence of the ultrasmall unicellular red alga Cyanidioschyzon merolae 10D.</title>
        <authorList>
            <person name="Matsuzaki M."/>
            <person name="Misumi O."/>
            <person name="Shin-i T."/>
            <person name="Maruyama S."/>
            <person name="Takahara M."/>
            <person name="Miyagishima S."/>
            <person name="Mori T."/>
            <person name="Nishida K."/>
            <person name="Yagisawa F."/>
            <person name="Nishida K."/>
            <person name="Yoshida Y."/>
            <person name="Nishimura Y."/>
            <person name="Nakao S."/>
            <person name="Kobayashi T."/>
            <person name="Momoyama Y."/>
            <person name="Higashiyama T."/>
            <person name="Minoda A."/>
            <person name="Sano M."/>
            <person name="Nomoto H."/>
            <person name="Oishi K."/>
            <person name="Hayashi H."/>
            <person name="Ohta F."/>
            <person name="Nishizaka S."/>
            <person name="Haga S."/>
            <person name="Miura S."/>
            <person name="Morishita T."/>
            <person name="Kabeya Y."/>
            <person name="Terasawa K."/>
            <person name="Suzuki Y."/>
            <person name="Ishii Y."/>
            <person name="Asakawa S."/>
            <person name="Takano H."/>
            <person name="Ohta N."/>
            <person name="Kuroiwa H."/>
            <person name="Tanaka K."/>
            <person name="Shimizu N."/>
            <person name="Sugano S."/>
            <person name="Sato N."/>
            <person name="Nozaki H."/>
            <person name="Ogasawara N."/>
            <person name="Kohara Y."/>
            <person name="Kuroiwa T."/>
        </authorList>
    </citation>
    <scope>NUCLEOTIDE SEQUENCE [LARGE SCALE GENOMIC DNA]</scope>
    <source>
        <strain evidence="7 8">10D</strain>
    </source>
</reference>
<dbReference type="InterPro" id="IPR000594">
    <property type="entry name" value="ThiF_NAD_FAD-bd"/>
</dbReference>
<name>M1V5R1_CYAM1</name>
<sequence>MHASSAHSAPELLAHADDAGPAALAPEALTRCTTDVRMKHAKSNLQILVVGAGAIGCEALRALALCGFRNLVVLDRDTVAESNLNRQTLYSSADVGASKALRAAQAIKERFPGCTIRGYWASAEQMPVAFYRAFDVIVSGVDTVEARRWLNTVVFHVVRPVTSPNCAVQSKYLPVLIDGGLEGLAGQVRTIRPYETPCIECILDLFPDEAGRQPLCTIAGTPLRPEHCIHYAQAVLWPARDDQAVRSIDPENPEHLEWIYTRAQERAAAFGIEGVTTALVKAVLHRSVPALATTSAVTGAACALAVTRLVWGGSHAQCPWTSFHGSDGLYIDSIFIERRLSCPVCGPGSAVAISVSKNMLVKELIELLERHPVLHCRSPTIVWDYRPVYMSVPQSLKAATSPNLERPLSDIFISDSHPKVPDQVVLSVTDTDTRTCKTLHLFLT</sequence>
<dbReference type="Gene3D" id="1.10.10.520">
    <property type="entry name" value="Ubiquitin activating enzymes (Uba3). Chain: B, domain 2"/>
    <property type="match status" value="1"/>
</dbReference>
<dbReference type="InterPro" id="IPR033127">
    <property type="entry name" value="UBQ-activ_enz_E1_Cys_AS"/>
</dbReference>
<keyword evidence="2 5" id="KW-0833">Ubl conjugation pathway</keyword>
<dbReference type="GO" id="GO:0005634">
    <property type="term" value="C:nucleus"/>
    <property type="evidence" value="ECO:0007669"/>
    <property type="project" value="TreeGrafter"/>
</dbReference>
<dbReference type="Gramene" id="CMM282CT">
    <property type="protein sequence ID" value="CMM282CT"/>
    <property type="gene ID" value="CMM282C"/>
</dbReference>
<evidence type="ECO:0000256" key="3">
    <source>
        <dbReference type="ARBA" id="ARBA00022840"/>
    </source>
</evidence>
<keyword evidence="1 5" id="KW-0547">Nucleotide-binding</keyword>
<dbReference type="Gene3D" id="3.40.50.720">
    <property type="entry name" value="NAD(P)-binding Rossmann-like Domain"/>
    <property type="match status" value="1"/>
</dbReference>
<evidence type="ECO:0000313" key="8">
    <source>
        <dbReference type="Proteomes" id="UP000007014"/>
    </source>
</evidence>
<dbReference type="PANTHER" id="PTHR10953">
    <property type="entry name" value="UBIQUITIN-ACTIVATING ENZYME E1"/>
    <property type="match status" value="1"/>
</dbReference>
<dbReference type="GO" id="GO:0005524">
    <property type="term" value="F:ATP binding"/>
    <property type="evidence" value="ECO:0007669"/>
    <property type="project" value="UniProtKB-UniRule"/>
</dbReference>
<dbReference type="GO" id="GO:0005737">
    <property type="term" value="C:cytoplasm"/>
    <property type="evidence" value="ECO:0007669"/>
    <property type="project" value="TreeGrafter"/>
</dbReference>
<dbReference type="GO" id="GO:0045116">
    <property type="term" value="P:protein neddylation"/>
    <property type="evidence" value="ECO:0007669"/>
    <property type="project" value="UniProtKB-UniRule"/>
</dbReference>
<dbReference type="EC" id="6.2.1.64" evidence="5"/>
<dbReference type="HOGENOM" id="CLU_013325_13_1_1"/>
<dbReference type="SMART" id="SM01181">
    <property type="entry name" value="E2_bind"/>
    <property type="match status" value="1"/>
</dbReference>
<dbReference type="GeneID" id="16994958"/>
<comment type="function">
    <text evidence="5">Catalytic subunit of the dimeric E1 enzyme, which activates NEDD8.</text>
</comment>
<dbReference type="OrthoDB" id="5977743at2759"/>
<evidence type="ECO:0000313" key="7">
    <source>
        <dbReference type="EMBL" id="BAM81110.1"/>
    </source>
</evidence>
<feature type="active site" description="Glycyl thioester intermediate" evidence="4">
    <location>
        <position position="216"/>
    </location>
</feature>
<dbReference type="KEGG" id="cme:CYME_CMM282C"/>
<evidence type="ECO:0000256" key="5">
    <source>
        <dbReference type="RuleBase" id="RU368009"/>
    </source>
</evidence>
<reference evidence="7 8" key="2">
    <citation type="journal article" date="2007" name="BMC Biol.">
        <title>A 100%-complete sequence reveals unusually simple genomic features in the hot-spring red alga Cyanidioschyzon merolae.</title>
        <authorList>
            <person name="Nozaki H."/>
            <person name="Takano H."/>
            <person name="Misumi O."/>
            <person name="Terasawa K."/>
            <person name="Matsuzaki M."/>
            <person name="Maruyama S."/>
            <person name="Nishida K."/>
            <person name="Yagisawa F."/>
            <person name="Yoshida Y."/>
            <person name="Fujiwara T."/>
            <person name="Takio S."/>
            <person name="Tamura K."/>
            <person name="Chung S.J."/>
            <person name="Nakamura S."/>
            <person name="Kuroiwa H."/>
            <person name="Tanaka K."/>
            <person name="Sato N."/>
            <person name="Kuroiwa T."/>
        </authorList>
    </citation>
    <scope>NUCLEOTIDE SEQUENCE [LARGE SCALE GENOMIC DNA]</scope>
    <source>
        <strain evidence="7 8">10D</strain>
    </source>
</reference>
<dbReference type="EMBL" id="AP006495">
    <property type="protein sequence ID" value="BAM81110.1"/>
    <property type="molecule type" value="Genomic_DNA"/>
</dbReference>
<dbReference type="eggNOG" id="KOG2015">
    <property type="taxonomic scope" value="Eukaryota"/>
</dbReference>
<comment type="similarity">
    <text evidence="5">Belongs to the ubiquitin-activating E1 family. UBA3 subfamily.</text>
</comment>
<dbReference type="RefSeq" id="XP_005537146.1">
    <property type="nucleotide sequence ID" value="XM_005537089.1"/>
</dbReference>
<comment type="catalytic activity">
    <reaction evidence="5">
        <text>ATP + [NEDD8 protein] + [E1 NEDD8-activating enzyme]-L-cysteine = AMP + diphosphate + [E1 NEDD8-activating enzyme]-S-[NEDD8 protein]-yl-L-cysteine.</text>
        <dbReference type="EC" id="6.2.1.64"/>
    </reaction>
</comment>
<proteinExistence type="inferred from homology"/>
<protein>
    <recommendedName>
        <fullName evidence="5">NEDD8-activating enzyme E1 catalytic subunit</fullName>
        <ecNumber evidence="5">6.2.1.64</ecNumber>
    </recommendedName>
</protein>
<dbReference type="Pfam" id="PF08825">
    <property type="entry name" value="E2_bind"/>
    <property type="match status" value="1"/>
</dbReference>
<dbReference type="InterPro" id="IPR035985">
    <property type="entry name" value="Ubiquitin-activating_enz"/>
</dbReference>
<dbReference type="InterPro" id="IPR045886">
    <property type="entry name" value="ThiF/MoeB/HesA"/>
</dbReference>
<dbReference type="InterPro" id="IPR014929">
    <property type="entry name" value="E2-binding"/>
</dbReference>
<dbReference type="OMA" id="PYLENYM"/>
<dbReference type="SUPFAM" id="SSF69572">
    <property type="entry name" value="Activating enzymes of the ubiquitin-like proteins"/>
    <property type="match status" value="1"/>
</dbReference>
<organism evidence="7 8">
    <name type="scientific">Cyanidioschyzon merolae (strain NIES-3377 / 10D)</name>
    <name type="common">Unicellular red alga</name>
    <dbReference type="NCBI Taxonomy" id="280699"/>
    <lineage>
        <taxon>Eukaryota</taxon>
        <taxon>Rhodophyta</taxon>
        <taxon>Bangiophyceae</taxon>
        <taxon>Cyanidiales</taxon>
        <taxon>Cyanidiaceae</taxon>
        <taxon>Cyanidioschyzon</taxon>
    </lineage>
</organism>
<evidence type="ECO:0000256" key="4">
    <source>
        <dbReference type="PROSITE-ProRule" id="PRU10132"/>
    </source>
</evidence>
<dbReference type="Pfam" id="PF00899">
    <property type="entry name" value="ThiF"/>
    <property type="match status" value="1"/>
</dbReference>
<dbReference type="PANTHER" id="PTHR10953:SF6">
    <property type="entry name" value="NEDD8-ACTIVATING ENZYME E1 CATALYTIC SUBUNIT"/>
    <property type="match status" value="1"/>
</dbReference>
<dbReference type="PROSITE" id="PS00865">
    <property type="entry name" value="UBIQUITIN_ACTIVAT_2"/>
    <property type="match status" value="1"/>
</dbReference>
<dbReference type="GO" id="GO:0019781">
    <property type="term" value="F:NEDD8 activating enzyme activity"/>
    <property type="evidence" value="ECO:0007669"/>
    <property type="project" value="UniProtKB-UniRule"/>
</dbReference>
<keyword evidence="5" id="KW-0436">Ligase</keyword>
<accession>M1V5R1</accession>
<dbReference type="STRING" id="280699.M1V5R1"/>
<dbReference type="Gene3D" id="3.10.290.20">
    <property type="entry name" value="Ubiquitin-like 2 activating enzyme e1b. Chain: B, domain 3"/>
    <property type="match status" value="1"/>
</dbReference>
<comment type="pathway">
    <text evidence="5">Protein modification; protein neddylation.</text>
</comment>
<dbReference type="Proteomes" id="UP000007014">
    <property type="component" value="Chromosome 13"/>
</dbReference>
<dbReference type="InterPro" id="IPR023318">
    <property type="entry name" value="Ub_act_enz_dom_a_sf"/>
</dbReference>
<evidence type="ECO:0000259" key="6">
    <source>
        <dbReference type="SMART" id="SM01181"/>
    </source>
</evidence>
<evidence type="ECO:0000256" key="2">
    <source>
        <dbReference type="ARBA" id="ARBA00022786"/>
    </source>
</evidence>
<keyword evidence="8" id="KW-1185">Reference proteome</keyword>
<dbReference type="UniPathway" id="UPA00885"/>
<keyword evidence="3 5" id="KW-0067">ATP-binding</keyword>
<gene>
    <name evidence="7" type="ORF">CYME_CMM282C</name>
</gene>
<dbReference type="AlphaFoldDB" id="M1V5R1"/>
<evidence type="ECO:0000256" key="1">
    <source>
        <dbReference type="ARBA" id="ARBA00022741"/>
    </source>
</evidence>